<evidence type="ECO:0000313" key="3">
    <source>
        <dbReference type="Proteomes" id="UP001589532"/>
    </source>
</evidence>
<dbReference type="EMBL" id="JBHMBW010000026">
    <property type="protein sequence ID" value="MFB9626925.1"/>
    <property type="molecule type" value="Genomic_DNA"/>
</dbReference>
<organism evidence="2 3">
    <name type="scientific">Nonomuraea helvata</name>
    <dbReference type="NCBI Taxonomy" id="37484"/>
    <lineage>
        <taxon>Bacteria</taxon>
        <taxon>Bacillati</taxon>
        <taxon>Actinomycetota</taxon>
        <taxon>Actinomycetes</taxon>
        <taxon>Streptosporangiales</taxon>
        <taxon>Streptosporangiaceae</taxon>
        <taxon>Nonomuraea</taxon>
    </lineage>
</organism>
<protein>
    <submittedName>
        <fullName evidence="2">Quinol monooxygenase</fullName>
        <ecNumber evidence="2">1.-.-.-</ecNumber>
    </submittedName>
</protein>
<keyword evidence="2" id="KW-0560">Oxidoreductase</keyword>
<dbReference type="InterPro" id="IPR050744">
    <property type="entry name" value="AI-2_Isomerase_LsrG"/>
</dbReference>
<gene>
    <name evidence="2" type="ORF">ACFFSA_27890</name>
</gene>
<comment type="caution">
    <text evidence="2">The sequence shown here is derived from an EMBL/GenBank/DDBJ whole genome shotgun (WGS) entry which is preliminary data.</text>
</comment>
<accession>A0ABV5S5H6</accession>
<dbReference type="GO" id="GO:0004497">
    <property type="term" value="F:monooxygenase activity"/>
    <property type="evidence" value="ECO:0007669"/>
    <property type="project" value="UniProtKB-KW"/>
</dbReference>
<sequence>MYGALVRLVLKPGKRAEFLEFARWNIQVVRDSEPGTLRHDLWEVETEPDVVYVYEVYTDEAAFERHIENEPVRKFGEIMNDLVEGWTMVIPFGHSVASNTVEPAGQ</sequence>
<evidence type="ECO:0000313" key="2">
    <source>
        <dbReference type="EMBL" id="MFB9626925.1"/>
    </source>
</evidence>
<dbReference type="EC" id="1.-.-.-" evidence="2"/>
<dbReference type="InterPro" id="IPR011008">
    <property type="entry name" value="Dimeric_a/b-barrel"/>
</dbReference>
<dbReference type="SUPFAM" id="SSF54909">
    <property type="entry name" value="Dimeric alpha+beta barrel"/>
    <property type="match status" value="1"/>
</dbReference>
<reference evidence="2 3" key="1">
    <citation type="submission" date="2024-09" db="EMBL/GenBank/DDBJ databases">
        <authorList>
            <person name="Sun Q."/>
            <person name="Mori K."/>
        </authorList>
    </citation>
    <scope>NUCLEOTIDE SEQUENCE [LARGE SCALE GENOMIC DNA]</scope>
    <source>
        <strain evidence="2 3">JCM 3143</strain>
    </source>
</reference>
<dbReference type="RefSeq" id="WP_344997885.1">
    <property type="nucleotide sequence ID" value="NZ_BAAAXV010000009.1"/>
</dbReference>
<name>A0ABV5S5H6_9ACTN</name>
<keyword evidence="3" id="KW-1185">Reference proteome</keyword>
<dbReference type="Pfam" id="PF03992">
    <property type="entry name" value="ABM"/>
    <property type="match status" value="1"/>
</dbReference>
<dbReference type="PANTHER" id="PTHR33336">
    <property type="entry name" value="QUINOL MONOOXYGENASE YGIN-RELATED"/>
    <property type="match status" value="1"/>
</dbReference>
<keyword evidence="2" id="KW-0503">Monooxygenase</keyword>
<dbReference type="Gene3D" id="3.30.70.100">
    <property type="match status" value="1"/>
</dbReference>
<dbReference type="PANTHER" id="PTHR33336:SF1">
    <property type="entry name" value="(4S)-4-HYDROXY-5-PHOSPHONOOXYPENTANE-2,3-DIONE ISOMERASE"/>
    <property type="match status" value="1"/>
</dbReference>
<dbReference type="InterPro" id="IPR007138">
    <property type="entry name" value="ABM_dom"/>
</dbReference>
<dbReference type="PROSITE" id="PS51725">
    <property type="entry name" value="ABM"/>
    <property type="match status" value="1"/>
</dbReference>
<evidence type="ECO:0000259" key="1">
    <source>
        <dbReference type="PROSITE" id="PS51725"/>
    </source>
</evidence>
<proteinExistence type="predicted"/>
<feature type="domain" description="ABM" evidence="1">
    <location>
        <begin position="2"/>
        <end position="92"/>
    </location>
</feature>
<dbReference type="Proteomes" id="UP001589532">
    <property type="component" value="Unassembled WGS sequence"/>
</dbReference>